<feature type="signal peptide" evidence="1">
    <location>
        <begin position="1"/>
        <end position="19"/>
    </location>
</feature>
<dbReference type="AlphaFoldDB" id="A0A1I0CER0"/>
<protein>
    <recommendedName>
        <fullName evidence="4">DUF3718 domain-containing protein</fullName>
    </recommendedName>
</protein>
<keyword evidence="3" id="KW-1185">Reference proteome</keyword>
<gene>
    <name evidence="2" type="ORF">SAMN05660429_01162</name>
</gene>
<dbReference type="OrthoDB" id="6402293at2"/>
<accession>A0A1I0CER0</accession>
<dbReference type="STRING" id="349064.SAMN05660429_01162"/>
<dbReference type="Proteomes" id="UP000199308">
    <property type="component" value="Unassembled WGS sequence"/>
</dbReference>
<proteinExistence type="predicted"/>
<reference evidence="2 3" key="1">
    <citation type="submission" date="2016-10" db="EMBL/GenBank/DDBJ databases">
        <authorList>
            <person name="de Groot N.N."/>
        </authorList>
    </citation>
    <scope>NUCLEOTIDE SEQUENCE [LARGE SCALE GENOMIC DNA]</scope>
    <source>
        <strain evidence="2 3">DSM 19706</strain>
    </source>
</reference>
<organism evidence="2 3">
    <name type="scientific">Thalassotalea agarivorans</name>
    <name type="common">Thalassomonas agarivorans</name>
    <dbReference type="NCBI Taxonomy" id="349064"/>
    <lineage>
        <taxon>Bacteria</taxon>
        <taxon>Pseudomonadati</taxon>
        <taxon>Pseudomonadota</taxon>
        <taxon>Gammaproteobacteria</taxon>
        <taxon>Alteromonadales</taxon>
        <taxon>Colwelliaceae</taxon>
        <taxon>Thalassotalea</taxon>
    </lineage>
</organism>
<evidence type="ECO:0000256" key="1">
    <source>
        <dbReference type="SAM" id="SignalP"/>
    </source>
</evidence>
<evidence type="ECO:0008006" key="4">
    <source>
        <dbReference type="Google" id="ProtNLM"/>
    </source>
</evidence>
<name>A0A1I0CER0_THASX</name>
<feature type="chain" id="PRO_5011795309" description="DUF3718 domain-containing protein" evidence="1">
    <location>
        <begin position="20"/>
        <end position="132"/>
    </location>
</feature>
<keyword evidence="1" id="KW-0732">Signal</keyword>
<evidence type="ECO:0000313" key="3">
    <source>
        <dbReference type="Proteomes" id="UP000199308"/>
    </source>
</evidence>
<sequence length="132" mass="14460">MKTLITSLLLGAVIFPVVAEEEITVVAKDTSLASQLCMHAANDDYPKLKQTLTAMNARDFANTARIVANNYQCNELPIAHFAHYAGAKTTLLLLNRHAYGDNKATEDTLEQPTNANNVAVENVVYVLGENRK</sequence>
<dbReference type="RefSeq" id="WP_093328432.1">
    <property type="nucleotide sequence ID" value="NZ_AP027363.1"/>
</dbReference>
<dbReference type="EMBL" id="FOHK01000005">
    <property type="protein sequence ID" value="SET17590.1"/>
    <property type="molecule type" value="Genomic_DNA"/>
</dbReference>
<evidence type="ECO:0000313" key="2">
    <source>
        <dbReference type="EMBL" id="SET17590.1"/>
    </source>
</evidence>